<dbReference type="InterPro" id="IPR029044">
    <property type="entry name" value="Nucleotide-diphossugar_trans"/>
</dbReference>
<dbReference type="GO" id="GO:0005794">
    <property type="term" value="C:Golgi apparatus"/>
    <property type="evidence" value="ECO:0007669"/>
    <property type="project" value="TreeGrafter"/>
</dbReference>
<dbReference type="OrthoDB" id="439943at2759"/>
<evidence type="ECO:0000313" key="6">
    <source>
        <dbReference type="EMBL" id="KAF5392834.1"/>
    </source>
</evidence>
<evidence type="ECO:0000256" key="2">
    <source>
        <dbReference type="ARBA" id="ARBA00022679"/>
    </source>
</evidence>
<dbReference type="GO" id="GO:0000026">
    <property type="term" value="F:alpha-1,2-mannosyltransferase activity"/>
    <property type="evidence" value="ECO:0007669"/>
    <property type="project" value="TreeGrafter"/>
</dbReference>
<comment type="similarity">
    <text evidence="1">Belongs to the glycosyltransferase 15 family.</text>
</comment>
<dbReference type="PANTHER" id="PTHR31121:SF6">
    <property type="entry name" value="ALPHA-1,2 MANNOSYLTRANSFERASE KTR1"/>
    <property type="match status" value="1"/>
</dbReference>
<organism evidence="6 7">
    <name type="scientific">Collybiopsis confluens</name>
    <dbReference type="NCBI Taxonomy" id="2823264"/>
    <lineage>
        <taxon>Eukaryota</taxon>
        <taxon>Fungi</taxon>
        <taxon>Dikarya</taxon>
        <taxon>Basidiomycota</taxon>
        <taxon>Agaricomycotina</taxon>
        <taxon>Agaricomycetes</taxon>
        <taxon>Agaricomycetidae</taxon>
        <taxon>Agaricales</taxon>
        <taxon>Marasmiineae</taxon>
        <taxon>Omphalotaceae</taxon>
        <taxon>Collybiopsis</taxon>
    </lineage>
</organism>
<dbReference type="Pfam" id="PF01793">
    <property type="entry name" value="Glyco_transf_15"/>
    <property type="match status" value="1"/>
</dbReference>
<dbReference type="Gene3D" id="3.90.550.10">
    <property type="entry name" value="Spore Coat Polysaccharide Biosynthesis Protein SpsA, Chain A"/>
    <property type="match status" value="1"/>
</dbReference>
<dbReference type="InterPro" id="IPR002685">
    <property type="entry name" value="Glyco_trans_15"/>
</dbReference>
<keyword evidence="5" id="KW-0812">Transmembrane</keyword>
<comment type="caution">
    <text evidence="6">The sequence shown here is derived from an EMBL/GenBank/DDBJ whole genome shotgun (WGS) entry which is preliminary data.</text>
</comment>
<dbReference type="GO" id="GO:0000032">
    <property type="term" value="P:cell wall mannoprotein biosynthetic process"/>
    <property type="evidence" value="ECO:0007669"/>
    <property type="project" value="TreeGrafter"/>
</dbReference>
<feature type="active site" description="Nucleophile" evidence="3">
    <location>
        <position position="357"/>
    </location>
</feature>
<proteinExistence type="inferred from homology"/>
<evidence type="ECO:0000256" key="4">
    <source>
        <dbReference type="SAM" id="MobiDB-lite"/>
    </source>
</evidence>
<keyword evidence="2" id="KW-0808">Transferase</keyword>
<keyword evidence="5" id="KW-0472">Membrane</keyword>
<name>A0A8H5I066_9AGAR</name>
<dbReference type="PANTHER" id="PTHR31121">
    <property type="entry name" value="ALPHA-1,2 MANNOSYLTRANSFERASE KTR1"/>
    <property type="match status" value="1"/>
</dbReference>
<keyword evidence="5" id="KW-1133">Transmembrane helix</keyword>
<feature type="compositionally biased region" description="Polar residues" evidence="4">
    <location>
        <begin position="1"/>
        <end position="14"/>
    </location>
</feature>
<dbReference type="SUPFAM" id="SSF53448">
    <property type="entry name" value="Nucleotide-diphospho-sugar transferases"/>
    <property type="match status" value="1"/>
</dbReference>
<reference evidence="6 7" key="1">
    <citation type="journal article" date="2020" name="ISME J.">
        <title>Uncovering the hidden diversity of litter-decomposition mechanisms in mushroom-forming fungi.</title>
        <authorList>
            <person name="Floudas D."/>
            <person name="Bentzer J."/>
            <person name="Ahren D."/>
            <person name="Johansson T."/>
            <person name="Persson P."/>
            <person name="Tunlid A."/>
        </authorList>
    </citation>
    <scope>NUCLEOTIDE SEQUENCE [LARGE SCALE GENOMIC DNA]</scope>
    <source>
        <strain evidence="6 7">CBS 406.79</strain>
    </source>
</reference>
<dbReference type="GO" id="GO:0006487">
    <property type="term" value="P:protein N-linked glycosylation"/>
    <property type="evidence" value="ECO:0007669"/>
    <property type="project" value="TreeGrafter"/>
</dbReference>
<dbReference type="PIRSF" id="PIRSF018153">
    <property type="entry name" value="Glyco_trans_15"/>
    <property type="match status" value="1"/>
</dbReference>
<evidence type="ECO:0000313" key="7">
    <source>
        <dbReference type="Proteomes" id="UP000518752"/>
    </source>
</evidence>
<dbReference type="GO" id="GO:0016020">
    <property type="term" value="C:membrane"/>
    <property type="evidence" value="ECO:0007669"/>
    <property type="project" value="InterPro"/>
</dbReference>
<accession>A0A8H5I066</accession>
<evidence type="ECO:0000256" key="5">
    <source>
        <dbReference type="SAM" id="Phobius"/>
    </source>
</evidence>
<sequence>MSSNSRQRNWTPENLQGPASRAISPSYCSLCSSDDHSIQIHTEEYNAMMALLPTTAARWKQLVITKRFTLASIFLLISILFLSELFLERGFGSRIISQLIPETTDEQQSFSCSNPFEFEHHGPRPTYPRKANATFLTLARNSDLAGVIHSMKQVEGRFNRDRHYPWVFLNDKPFSEEFIACTSAATASNTFYGQIPREQWIQPDSIDEERATKARKALSKVKGVFYAGTSSIIPKVALSDRTAVADSVSYRNMCRFYSGFFYKQPLLQNFKYYWRVEPDVNYRCEIEYDPFLFMEDNNKSYGFTISVPEQKETTPTLWDTSMDFFNRNPQYLDPNNAMRFASKDGGKTWTKYWTNFEIGDLDFFRQSEAYNKYFEHLDQAGGFYYEVHSWWIRYLDGLN</sequence>
<feature type="region of interest" description="Disordered" evidence="4">
    <location>
        <begin position="1"/>
        <end position="21"/>
    </location>
</feature>
<feature type="transmembrane region" description="Helical" evidence="5">
    <location>
        <begin position="68"/>
        <end position="87"/>
    </location>
</feature>
<protein>
    <submittedName>
        <fullName evidence="6">Uncharacterized protein</fullName>
    </submittedName>
</protein>
<dbReference type="EMBL" id="JAACJN010000004">
    <property type="protein sequence ID" value="KAF5392834.1"/>
    <property type="molecule type" value="Genomic_DNA"/>
</dbReference>
<evidence type="ECO:0000256" key="1">
    <source>
        <dbReference type="ARBA" id="ARBA00007677"/>
    </source>
</evidence>
<dbReference type="AlphaFoldDB" id="A0A8H5I066"/>
<gene>
    <name evidence="6" type="ORF">D9757_000961</name>
</gene>
<keyword evidence="7" id="KW-1185">Reference proteome</keyword>
<evidence type="ECO:0000256" key="3">
    <source>
        <dbReference type="PIRSR" id="PIRSR018153-1"/>
    </source>
</evidence>
<dbReference type="Proteomes" id="UP000518752">
    <property type="component" value="Unassembled WGS sequence"/>
</dbReference>